<keyword evidence="5" id="KW-1185">Reference proteome</keyword>
<sequence>MKVESTVALALAAACCLEGATAFAPVSQTALARTKPAAAAASVAAALVRPAPRAVALYGKRSIVDELNGLEGEDDDSEAAAEDGAPKPAKKEKVKLEPEVTQFEGAPDISETFVPAVSVLTVIGIIPFAASLARQAWVRYTITSRRIRVVSGINGRDETEVVYPDIKRMVYVYRMFGRCGDVVMELRDGSKLELRSLPNFEENYNFILSRTTSACQEVSDTIKAKEPAA</sequence>
<proteinExistence type="predicted"/>
<gene>
    <name evidence="4" type="ORF">JKP88DRAFT_187817</name>
</gene>
<dbReference type="AlphaFoldDB" id="A0A836CBY9"/>
<dbReference type="OrthoDB" id="3001at2759"/>
<protein>
    <recommendedName>
        <fullName evidence="3">YdbS-like PH domain-containing protein</fullName>
    </recommendedName>
</protein>
<reference evidence="4" key="1">
    <citation type="submission" date="2021-02" db="EMBL/GenBank/DDBJ databases">
        <title>First Annotated Genome of the Yellow-green Alga Tribonema minus.</title>
        <authorList>
            <person name="Mahan K.M."/>
        </authorList>
    </citation>
    <scope>NUCLEOTIDE SEQUENCE</scope>
    <source>
        <strain evidence="4">UTEX B ZZ1240</strain>
    </source>
</reference>
<name>A0A836CBY9_9STRA</name>
<dbReference type="Proteomes" id="UP000664859">
    <property type="component" value="Unassembled WGS sequence"/>
</dbReference>
<feature type="domain" description="YdbS-like PH" evidence="3">
    <location>
        <begin position="137"/>
        <end position="207"/>
    </location>
</feature>
<keyword evidence="2" id="KW-0732">Signal</keyword>
<dbReference type="InterPro" id="IPR005182">
    <property type="entry name" value="YdbS-like_PH"/>
</dbReference>
<evidence type="ECO:0000313" key="4">
    <source>
        <dbReference type="EMBL" id="KAG5179483.1"/>
    </source>
</evidence>
<feature type="compositionally biased region" description="Acidic residues" evidence="1">
    <location>
        <begin position="71"/>
        <end position="81"/>
    </location>
</feature>
<evidence type="ECO:0000256" key="1">
    <source>
        <dbReference type="SAM" id="MobiDB-lite"/>
    </source>
</evidence>
<dbReference type="Pfam" id="PF03703">
    <property type="entry name" value="bPH_2"/>
    <property type="match status" value="1"/>
</dbReference>
<dbReference type="EMBL" id="JAFCMP010000457">
    <property type="protein sequence ID" value="KAG5179483.1"/>
    <property type="molecule type" value="Genomic_DNA"/>
</dbReference>
<dbReference type="PANTHER" id="PTHR35688:SF2">
    <property type="entry name" value="NAD(P)-LINKED OXIDOREDUCTASE SUPERFAMILY PROTEIN"/>
    <property type="match status" value="1"/>
</dbReference>
<dbReference type="PROSITE" id="PS51257">
    <property type="entry name" value="PROKAR_LIPOPROTEIN"/>
    <property type="match status" value="1"/>
</dbReference>
<accession>A0A836CBY9</accession>
<dbReference type="PANTHER" id="PTHR35688">
    <property type="entry name" value="NAD(P)-LINKED OXIDOREDUCTASE SUPERFAMILY PROTEIN"/>
    <property type="match status" value="1"/>
</dbReference>
<evidence type="ECO:0000313" key="5">
    <source>
        <dbReference type="Proteomes" id="UP000664859"/>
    </source>
</evidence>
<organism evidence="4 5">
    <name type="scientific">Tribonema minus</name>
    <dbReference type="NCBI Taxonomy" id="303371"/>
    <lineage>
        <taxon>Eukaryota</taxon>
        <taxon>Sar</taxon>
        <taxon>Stramenopiles</taxon>
        <taxon>Ochrophyta</taxon>
        <taxon>PX clade</taxon>
        <taxon>Xanthophyceae</taxon>
        <taxon>Tribonematales</taxon>
        <taxon>Tribonemataceae</taxon>
        <taxon>Tribonema</taxon>
    </lineage>
</organism>
<evidence type="ECO:0000256" key="2">
    <source>
        <dbReference type="SAM" id="SignalP"/>
    </source>
</evidence>
<feature type="chain" id="PRO_5033058423" description="YdbS-like PH domain-containing protein" evidence="2">
    <location>
        <begin position="23"/>
        <end position="229"/>
    </location>
</feature>
<feature type="region of interest" description="Disordered" evidence="1">
    <location>
        <begin position="69"/>
        <end position="95"/>
    </location>
</feature>
<evidence type="ECO:0000259" key="3">
    <source>
        <dbReference type="Pfam" id="PF03703"/>
    </source>
</evidence>
<feature type="signal peptide" evidence="2">
    <location>
        <begin position="1"/>
        <end position="22"/>
    </location>
</feature>
<comment type="caution">
    <text evidence="4">The sequence shown here is derived from an EMBL/GenBank/DDBJ whole genome shotgun (WGS) entry which is preliminary data.</text>
</comment>